<evidence type="ECO:0000313" key="2">
    <source>
        <dbReference type="EMBL" id="MBB5472094.1"/>
    </source>
</evidence>
<evidence type="ECO:0000313" key="3">
    <source>
        <dbReference type="Proteomes" id="UP000321723"/>
    </source>
</evidence>
<evidence type="ECO:0000313" key="4">
    <source>
        <dbReference type="Proteomes" id="UP000564629"/>
    </source>
</evidence>
<accession>A0A511FE41</accession>
<reference evidence="1 3" key="1">
    <citation type="submission" date="2019-07" db="EMBL/GenBank/DDBJ databases">
        <title>Whole genome shotgun sequence of Cellulomonas hominis NBRC 16055.</title>
        <authorList>
            <person name="Hosoyama A."/>
            <person name="Uohara A."/>
            <person name="Ohji S."/>
            <person name="Ichikawa N."/>
        </authorList>
    </citation>
    <scope>NUCLEOTIDE SEQUENCE [LARGE SCALE GENOMIC DNA]</scope>
    <source>
        <strain evidence="1 3">NBRC 16055</strain>
    </source>
</reference>
<sequence length="354" mass="38081">MSDSTSPSYEWLREKIAGMPAATTGEARDLVWADGARTLGVSRDEHGRVEIFLVGDPLVPRDKLVAENLVHNVWSTRSRSQLAASRLVLPSTQHLDGFAAFVCAELVENGLERDRDRAFAASEPVIAMALRRAGISDQALVGLAGELSVLAALTATAADPAAIVKCWAGSVPSSRDFQLGPVGVEVKTTTGSQSEHHIQGFHQLELGASVGGVPETHLFLLSVGIRWQAVGSPGRSIPDLVDAVLARLPDSDAATAFVAKVKQYGGDASVGYDHAEHAQSARFRRPFQVVFERLYDLADDRIKLLRSEQLDEARHVEADSVSFRVRLPARVQGDINPTVGMQKIAARLVALADV</sequence>
<evidence type="ECO:0008006" key="5">
    <source>
        <dbReference type="Google" id="ProtNLM"/>
    </source>
</evidence>
<comment type="caution">
    <text evidence="1">The sequence shown here is derived from an EMBL/GenBank/DDBJ whole genome shotgun (WGS) entry which is preliminary data.</text>
</comment>
<dbReference type="OrthoDB" id="7871105at2"/>
<organism evidence="1 3">
    <name type="scientific">Cellulomonas hominis</name>
    <dbReference type="NCBI Taxonomy" id="156981"/>
    <lineage>
        <taxon>Bacteria</taxon>
        <taxon>Bacillati</taxon>
        <taxon>Actinomycetota</taxon>
        <taxon>Actinomycetes</taxon>
        <taxon>Micrococcales</taxon>
        <taxon>Cellulomonadaceae</taxon>
        <taxon>Cellulomonas</taxon>
    </lineage>
</organism>
<name>A0A511FE41_9CELL</name>
<protein>
    <recommendedName>
        <fullName evidence="5">PD-(D/E)XK motif protein</fullName>
    </recommendedName>
</protein>
<reference evidence="2 4" key="2">
    <citation type="submission" date="2020-08" db="EMBL/GenBank/DDBJ databases">
        <title>Sequencing the genomes of 1000 actinobacteria strains.</title>
        <authorList>
            <person name="Klenk H.-P."/>
        </authorList>
    </citation>
    <scope>NUCLEOTIDE SEQUENCE [LARGE SCALE GENOMIC DNA]</scope>
    <source>
        <strain evidence="2 4">DSM 9581</strain>
    </source>
</reference>
<dbReference type="RefSeq" id="WP_146838671.1">
    <property type="nucleotide sequence ID" value="NZ_BJVQ01000039.1"/>
</dbReference>
<dbReference type="EMBL" id="BJVQ01000039">
    <property type="protein sequence ID" value="GEL47516.1"/>
    <property type="molecule type" value="Genomic_DNA"/>
</dbReference>
<proteinExistence type="predicted"/>
<dbReference type="Proteomes" id="UP000321723">
    <property type="component" value="Unassembled WGS sequence"/>
</dbReference>
<keyword evidence="3" id="KW-1185">Reference proteome</keyword>
<dbReference type="Pfam" id="PF14390">
    <property type="entry name" value="DUF4420"/>
    <property type="match status" value="1"/>
</dbReference>
<gene>
    <name evidence="1" type="ORF">CHO01_26320</name>
    <name evidence="2" type="ORF">HNR08_000830</name>
</gene>
<dbReference type="InterPro" id="IPR025534">
    <property type="entry name" value="DUF4420"/>
</dbReference>
<evidence type="ECO:0000313" key="1">
    <source>
        <dbReference type="EMBL" id="GEL47516.1"/>
    </source>
</evidence>
<dbReference type="Proteomes" id="UP000564629">
    <property type="component" value="Unassembled WGS sequence"/>
</dbReference>
<dbReference type="AlphaFoldDB" id="A0A511FE41"/>
<dbReference type="EMBL" id="JACHDN010000001">
    <property type="protein sequence ID" value="MBB5472094.1"/>
    <property type="molecule type" value="Genomic_DNA"/>
</dbReference>